<reference evidence="3 4" key="1">
    <citation type="journal article" date="2021" name="Elife">
        <title>Chloroplast acquisition without the gene transfer in kleptoplastic sea slugs, Plakobranchus ocellatus.</title>
        <authorList>
            <person name="Maeda T."/>
            <person name="Takahashi S."/>
            <person name="Yoshida T."/>
            <person name="Shimamura S."/>
            <person name="Takaki Y."/>
            <person name="Nagai Y."/>
            <person name="Toyoda A."/>
            <person name="Suzuki Y."/>
            <person name="Arimoto A."/>
            <person name="Ishii H."/>
            <person name="Satoh N."/>
            <person name="Nishiyama T."/>
            <person name="Hasebe M."/>
            <person name="Maruyama T."/>
            <person name="Minagawa J."/>
            <person name="Obokata J."/>
            <person name="Shigenobu S."/>
        </authorList>
    </citation>
    <scope>NUCLEOTIDE SEQUENCE [LARGE SCALE GENOMIC DNA]</scope>
</reference>
<dbReference type="GO" id="GO:0005737">
    <property type="term" value="C:cytoplasm"/>
    <property type="evidence" value="ECO:0007669"/>
    <property type="project" value="TreeGrafter"/>
</dbReference>
<proteinExistence type="predicted"/>
<gene>
    <name evidence="3" type="ORF">ElyMa_002366300</name>
</gene>
<dbReference type="Proteomes" id="UP000762676">
    <property type="component" value="Unassembled WGS sequence"/>
</dbReference>
<comment type="caution">
    <text evidence="3">The sequence shown here is derived from an EMBL/GenBank/DDBJ whole genome shotgun (WGS) entry which is preliminary data.</text>
</comment>
<evidence type="ECO:0000256" key="2">
    <source>
        <dbReference type="SAM" id="Phobius"/>
    </source>
</evidence>
<feature type="transmembrane region" description="Helical" evidence="2">
    <location>
        <begin position="256"/>
        <end position="276"/>
    </location>
</feature>
<protein>
    <submittedName>
        <fullName evidence="3">Delta(24)-sterol reductase-like</fullName>
    </submittedName>
</protein>
<name>A0AAV4GAQ0_9GAST</name>
<dbReference type="PANTHER" id="PTHR10801:SF0">
    <property type="entry name" value="DELTA(24)-STEROL REDUCTASE"/>
    <property type="match status" value="1"/>
</dbReference>
<evidence type="ECO:0000313" key="3">
    <source>
        <dbReference type="EMBL" id="GFR82564.1"/>
    </source>
</evidence>
<sequence length="449" mass="51166">MPVKSSPKQRPLTTMSDENPDLYYAIPWSHGTLGFLVAAELTIVPASKYVRMEYWPVTGQAELGRLLNTPDIYKDNQFVEALVYSRSQAVLMLGNMTDEAEPDKVSLLNIMLQAWSCPKTDEAEPDKVSLLNIMLQAWSCPKTDEPDKINAIGDYHKPWFFKHVEGFLKRGSGVEYIPLRHYYHRHTRSIFWMLEVTLTSLYSQDVRVSFDRLPGPVVVVGSSCSKGGRRSGSGSSSSSCCGSVWSSGSSINSIAVFVKVGVVVLVVIGVLVVDIIPFGNNPVFRWLFGWMVPPKVSLLKLTQGETIKQMYEKYQIIQDMLVPMKDLTRSLDFFHQELDLYPLWICPFMLYNQQGLVHPRGDEDEMYVDIGAYGTPKTKHFSTIPSTRRLEDFVSKVNGFQMLYADSYLSESQFRTMFDHSLYDKMRDQLDCKKAFPEIYDKVNRKART</sequence>
<dbReference type="AlphaFoldDB" id="A0AAV4GAQ0"/>
<dbReference type="GO" id="GO:0000246">
    <property type="term" value="F:Delta24(24-1) sterol reductase activity"/>
    <property type="evidence" value="ECO:0007669"/>
    <property type="project" value="TreeGrafter"/>
</dbReference>
<keyword evidence="1" id="KW-0560">Oxidoreductase</keyword>
<dbReference type="EMBL" id="BMAT01004896">
    <property type="protein sequence ID" value="GFR82564.1"/>
    <property type="molecule type" value="Genomic_DNA"/>
</dbReference>
<keyword evidence="2" id="KW-0472">Membrane</keyword>
<keyword evidence="4" id="KW-1185">Reference proteome</keyword>
<organism evidence="3 4">
    <name type="scientific">Elysia marginata</name>
    <dbReference type="NCBI Taxonomy" id="1093978"/>
    <lineage>
        <taxon>Eukaryota</taxon>
        <taxon>Metazoa</taxon>
        <taxon>Spiralia</taxon>
        <taxon>Lophotrochozoa</taxon>
        <taxon>Mollusca</taxon>
        <taxon>Gastropoda</taxon>
        <taxon>Heterobranchia</taxon>
        <taxon>Euthyneura</taxon>
        <taxon>Panpulmonata</taxon>
        <taxon>Sacoglossa</taxon>
        <taxon>Placobranchoidea</taxon>
        <taxon>Plakobranchidae</taxon>
        <taxon>Elysia</taxon>
    </lineage>
</organism>
<dbReference type="InterPro" id="IPR040165">
    <property type="entry name" value="Diminuto-like"/>
</dbReference>
<keyword evidence="2" id="KW-0812">Transmembrane</keyword>
<dbReference type="GO" id="GO:0008202">
    <property type="term" value="P:steroid metabolic process"/>
    <property type="evidence" value="ECO:0007669"/>
    <property type="project" value="TreeGrafter"/>
</dbReference>
<evidence type="ECO:0000256" key="1">
    <source>
        <dbReference type="ARBA" id="ARBA00023002"/>
    </source>
</evidence>
<dbReference type="GO" id="GO:0016020">
    <property type="term" value="C:membrane"/>
    <property type="evidence" value="ECO:0007669"/>
    <property type="project" value="TreeGrafter"/>
</dbReference>
<keyword evidence="2" id="KW-1133">Transmembrane helix</keyword>
<accession>A0AAV4GAQ0</accession>
<dbReference type="PANTHER" id="PTHR10801">
    <property type="entry name" value="24-DEHYDROCHOLESTEROL REDUCTASE"/>
    <property type="match status" value="1"/>
</dbReference>
<evidence type="ECO:0000313" key="4">
    <source>
        <dbReference type="Proteomes" id="UP000762676"/>
    </source>
</evidence>